<gene>
    <name evidence="3" type="ORF">G443_000221</name>
</gene>
<dbReference type="RefSeq" id="WP_035292037.1">
    <property type="nucleotide sequence ID" value="NZ_AUBJ02000001.1"/>
</dbReference>
<keyword evidence="4" id="KW-1185">Reference proteome</keyword>
<keyword evidence="2" id="KW-0812">Transmembrane</keyword>
<sequence>MTYPPGPGNPWQPEQPGPDQHAPYAPGPAGPPPGTPPHGGGHPQPPQGYQYPQQGQPYPGQLPPGGPGGFPGGPGQPPPAKNRRTGLLVGSLVGVVAVGAAAVGSYFAFGNGSAAASGEADPASAASRLLTAVEQEDAVGLLESLAPAEARLSADYFEIMTGELTRIGIFDESADPAALSFNGSLEGLAFDEAAEERVNEHLVINSVSSGTLTLESASPEDMPFSDKVLDVMPELPDTTAESETIDLASLPETGQPLRIATIQVDGEWYPSMFYTVADFALRESGMGWPRDSVPAVGADSPEAAVEQLVTAALDVDVRRLVELLPPDEMAVVHDLGPLLLEAVGQTEPTGARLVELNTSTTDVTGGTRVSLDHVSLEVNGEQVSIQRDGDCLQATGPQGSERLCPVEQARMSLSQDPAFPQEALPFIERLAENVLGAGIVTVEVDGEWYVSPFRTGIDLMAVVLSSVEPEDIDALLATAPR</sequence>
<reference evidence="3 4" key="1">
    <citation type="submission" date="2022-06" db="EMBL/GenBank/DDBJ databases">
        <title>Genomic Encyclopedia of Type Strains, Phase I: the one thousand microbial genomes (KMG-I) project.</title>
        <authorList>
            <person name="Kyrpides N."/>
        </authorList>
    </citation>
    <scope>NUCLEOTIDE SEQUENCE [LARGE SCALE GENOMIC DNA]</scope>
    <source>
        <strain evidence="3 4">DSM 43889</strain>
    </source>
</reference>
<dbReference type="EMBL" id="AUBJ02000001">
    <property type="protein sequence ID" value="MCP2329951.1"/>
    <property type="molecule type" value="Genomic_DNA"/>
</dbReference>
<feature type="compositionally biased region" description="Pro residues" evidence="1">
    <location>
        <begin position="1"/>
        <end position="16"/>
    </location>
</feature>
<comment type="caution">
    <text evidence="3">The sequence shown here is derived from an EMBL/GenBank/DDBJ whole genome shotgun (WGS) entry which is preliminary data.</text>
</comment>
<feature type="transmembrane region" description="Helical" evidence="2">
    <location>
        <begin position="87"/>
        <end position="109"/>
    </location>
</feature>
<proteinExistence type="predicted"/>
<dbReference type="Proteomes" id="UP000791080">
    <property type="component" value="Unassembled WGS sequence"/>
</dbReference>
<accession>A0ABT1JDS3</accession>
<feature type="compositionally biased region" description="Low complexity" evidence="1">
    <location>
        <begin position="47"/>
        <end position="59"/>
    </location>
</feature>
<protein>
    <submittedName>
        <fullName evidence="3">Uncharacterized protein</fullName>
    </submittedName>
</protein>
<dbReference type="SUPFAM" id="SSF81995">
    <property type="entry name" value="beta-sandwich domain of Sec23/24"/>
    <property type="match status" value="1"/>
</dbReference>
<evidence type="ECO:0000256" key="1">
    <source>
        <dbReference type="SAM" id="MobiDB-lite"/>
    </source>
</evidence>
<name>A0ABT1JDS3_ACTCY</name>
<evidence type="ECO:0000313" key="4">
    <source>
        <dbReference type="Proteomes" id="UP000791080"/>
    </source>
</evidence>
<feature type="region of interest" description="Disordered" evidence="1">
    <location>
        <begin position="1"/>
        <end position="84"/>
    </location>
</feature>
<evidence type="ECO:0000256" key="2">
    <source>
        <dbReference type="SAM" id="Phobius"/>
    </source>
</evidence>
<evidence type="ECO:0000313" key="3">
    <source>
        <dbReference type="EMBL" id="MCP2329951.1"/>
    </source>
</evidence>
<organism evidence="3 4">
    <name type="scientific">Actinoalloteichus caeruleus DSM 43889</name>
    <dbReference type="NCBI Taxonomy" id="1120930"/>
    <lineage>
        <taxon>Bacteria</taxon>
        <taxon>Bacillati</taxon>
        <taxon>Actinomycetota</taxon>
        <taxon>Actinomycetes</taxon>
        <taxon>Pseudonocardiales</taxon>
        <taxon>Pseudonocardiaceae</taxon>
        <taxon>Actinoalloteichus</taxon>
        <taxon>Actinoalloteichus cyanogriseus</taxon>
    </lineage>
</organism>
<feature type="compositionally biased region" description="Pro residues" evidence="1">
    <location>
        <begin position="25"/>
        <end position="36"/>
    </location>
</feature>
<keyword evidence="2" id="KW-0472">Membrane</keyword>
<keyword evidence="2" id="KW-1133">Transmembrane helix</keyword>